<comment type="caution">
    <text evidence="1">The sequence shown here is derived from an EMBL/GenBank/DDBJ whole genome shotgun (WGS) entry which is preliminary data.</text>
</comment>
<dbReference type="InterPro" id="IPR036388">
    <property type="entry name" value="WH-like_DNA-bd_sf"/>
</dbReference>
<feature type="non-terminal residue" evidence="1">
    <location>
        <position position="66"/>
    </location>
</feature>
<dbReference type="Gene3D" id="1.10.10.10">
    <property type="entry name" value="Winged helix-like DNA-binding domain superfamily/Winged helix DNA-binding domain"/>
    <property type="match status" value="1"/>
</dbReference>
<dbReference type="EMBL" id="JABFRW010000081">
    <property type="protein sequence ID" value="NOT33936.1"/>
    <property type="molecule type" value="Genomic_DNA"/>
</dbReference>
<dbReference type="GO" id="GO:0004803">
    <property type="term" value="F:transposase activity"/>
    <property type="evidence" value="ECO:0007669"/>
    <property type="project" value="InterPro"/>
</dbReference>
<dbReference type="Proteomes" id="UP000580839">
    <property type="component" value="Unassembled WGS sequence"/>
</dbReference>
<dbReference type="InterPro" id="IPR002514">
    <property type="entry name" value="Transposase_8"/>
</dbReference>
<gene>
    <name evidence="1" type="ORF">HOP12_07175</name>
</gene>
<dbReference type="GO" id="GO:0006313">
    <property type="term" value="P:DNA transposition"/>
    <property type="evidence" value="ECO:0007669"/>
    <property type="project" value="InterPro"/>
</dbReference>
<evidence type="ECO:0000313" key="1">
    <source>
        <dbReference type="EMBL" id="NOT33936.1"/>
    </source>
</evidence>
<accession>A0A849SH98</accession>
<name>A0A849SH98_UNCEI</name>
<sequence>MAARKKRTRYSEAERKKILEAAASGGLTAEAVKKQFGVTPVTYYSWRKKYGVGRKRRGRRTSCATS</sequence>
<dbReference type="InterPro" id="IPR010921">
    <property type="entry name" value="Trp_repressor/repl_initiator"/>
</dbReference>
<dbReference type="SUPFAM" id="SSF48295">
    <property type="entry name" value="TrpR-like"/>
    <property type="match status" value="1"/>
</dbReference>
<proteinExistence type="predicted"/>
<dbReference type="Pfam" id="PF01527">
    <property type="entry name" value="HTH_Tnp_1"/>
    <property type="match status" value="1"/>
</dbReference>
<dbReference type="AlphaFoldDB" id="A0A849SH98"/>
<dbReference type="GO" id="GO:0043565">
    <property type="term" value="F:sequence-specific DNA binding"/>
    <property type="evidence" value="ECO:0007669"/>
    <property type="project" value="InterPro"/>
</dbReference>
<evidence type="ECO:0000313" key="2">
    <source>
        <dbReference type="Proteomes" id="UP000580839"/>
    </source>
</evidence>
<organism evidence="1 2">
    <name type="scientific">Eiseniibacteriota bacterium</name>
    <dbReference type="NCBI Taxonomy" id="2212470"/>
    <lineage>
        <taxon>Bacteria</taxon>
        <taxon>Candidatus Eiseniibacteriota</taxon>
    </lineage>
</organism>
<protein>
    <submittedName>
        <fullName evidence="1">Transposase</fullName>
    </submittedName>
</protein>
<reference evidence="1 2" key="1">
    <citation type="submission" date="2020-04" db="EMBL/GenBank/DDBJ databases">
        <title>Metagenomic profiling of ammonia- and methane-oxidizing microorganisms in a Dutch drinking water treatment plant.</title>
        <authorList>
            <person name="Poghosyan L."/>
            <person name="Leucker S."/>
        </authorList>
    </citation>
    <scope>NUCLEOTIDE SEQUENCE [LARGE SCALE GENOMIC DNA]</scope>
    <source>
        <strain evidence="1">S-RSF-IL-03</strain>
    </source>
</reference>